<dbReference type="GO" id="GO:0046872">
    <property type="term" value="F:metal ion binding"/>
    <property type="evidence" value="ECO:0007669"/>
    <property type="project" value="UniProtKB-KW"/>
</dbReference>
<evidence type="ECO:0000256" key="5">
    <source>
        <dbReference type="ARBA" id="ARBA00022842"/>
    </source>
</evidence>
<keyword evidence="4" id="KW-0378">Hydrolase</keyword>
<dbReference type="InterPro" id="IPR015797">
    <property type="entry name" value="NUDIX_hydrolase-like_dom_sf"/>
</dbReference>
<dbReference type="InterPro" id="IPR000086">
    <property type="entry name" value="NUDIX_hydrolase_dom"/>
</dbReference>
<accession>A0A0U3MUN1</accession>
<keyword evidence="3" id="KW-0479">Metal-binding</keyword>
<keyword evidence="6" id="KW-0464">Manganese</keyword>
<dbReference type="CDD" id="cd03426">
    <property type="entry name" value="NUDIX_CoAse_Nudt7"/>
    <property type="match status" value="1"/>
</dbReference>
<dbReference type="EMBL" id="CP013729">
    <property type="protein sequence ID" value="ALV08074.1"/>
    <property type="molecule type" value="Genomic_DNA"/>
</dbReference>
<evidence type="ECO:0000256" key="4">
    <source>
        <dbReference type="ARBA" id="ARBA00022801"/>
    </source>
</evidence>
<comment type="cofactor">
    <cofactor evidence="2">
        <name>Mg(2+)</name>
        <dbReference type="ChEBI" id="CHEBI:18420"/>
    </cofactor>
</comment>
<sequence length="242" mass="26517">MPTLPIRPAIEEPWLVPVTGTDAHLPAVPADRLSAEALRERFLRPPPFDPEIPGDGGLLTERAPTQASVLVPLVQRPQGLSVLLTQRTAHLRDHAGQISFPGGRAEPEDGSPERTALREAEEEIGLPAPLVDIIGQLPLYRTVTAYEVTPVVALVQPSFDLRLDTGEVAEAFEVPLSFLMNPAHHRRHRFEWDGGSRQFLSMPWTGTGLASAPAAAPPAPREFFIWGATAAMLRNLYRFLLI</sequence>
<reference evidence="7 8" key="1">
    <citation type="submission" date="2015-12" db="EMBL/GenBank/DDBJ databases">
        <title>Complete genome of Roseateles depolymerans KCTC 42856.</title>
        <authorList>
            <person name="Kim K.M."/>
        </authorList>
    </citation>
    <scope>NUCLEOTIDE SEQUENCE [LARGE SCALE GENOMIC DNA]</scope>
    <source>
        <strain evidence="7 8">KCTC 42856</strain>
    </source>
</reference>
<dbReference type="Proteomes" id="UP000060699">
    <property type="component" value="Chromosome"/>
</dbReference>
<dbReference type="AlphaFoldDB" id="A0A0U3MUN1"/>
<dbReference type="Pfam" id="PF00293">
    <property type="entry name" value="NUDIX"/>
    <property type="match status" value="1"/>
</dbReference>
<dbReference type="PANTHER" id="PTHR12992:SF11">
    <property type="entry name" value="MITOCHONDRIAL COENZYME A DIPHOSPHATASE NUDT8"/>
    <property type="match status" value="1"/>
</dbReference>
<proteinExistence type="predicted"/>
<evidence type="ECO:0000313" key="8">
    <source>
        <dbReference type="Proteomes" id="UP000060699"/>
    </source>
</evidence>
<dbReference type="GO" id="GO:0010945">
    <property type="term" value="F:coenzyme A diphosphatase activity"/>
    <property type="evidence" value="ECO:0007669"/>
    <property type="project" value="InterPro"/>
</dbReference>
<name>A0A0U3MUN1_9BURK</name>
<evidence type="ECO:0000256" key="6">
    <source>
        <dbReference type="ARBA" id="ARBA00023211"/>
    </source>
</evidence>
<dbReference type="RefSeq" id="WP_058936093.1">
    <property type="nucleotide sequence ID" value="NZ_CP013729.1"/>
</dbReference>
<keyword evidence="5" id="KW-0460">Magnesium</keyword>
<dbReference type="SUPFAM" id="SSF55811">
    <property type="entry name" value="Nudix"/>
    <property type="match status" value="1"/>
</dbReference>
<comment type="cofactor">
    <cofactor evidence="1">
        <name>Mn(2+)</name>
        <dbReference type="ChEBI" id="CHEBI:29035"/>
    </cofactor>
</comment>
<dbReference type="KEGG" id="rdp:RD2015_3619"/>
<gene>
    <name evidence="7" type="ORF">RD2015_3619</name>
</gene>
<dbReference type="PANTHER" id="PTHR12992">
    <property type="entry name" value="NUDIX HYDROLASE"/>
    <property type="match status" value="1"/>
</dbReference>
<evidence type="ECO:0000313" key="7">
    <source>
        <dbReference type="EMBL" id="ALV08074.1"/>
    </source>
</evidence>
<dbReference type="OrthoDB" id="9802805at2"/>
<keyword evidence="8" id="KW-1185">Reference proteome</keyword>
<dbReference type="STRING" id="76731.RD2015_3619"/>
<protein>
    <submittedName>
        <fullName evidence="7">DNA mismatch repair protein MutT</fullName>
    </submittedName>
</protein>
<evidence type="ECO:0000256" key="2">
    <source>
        <dbReference type="ARBA" id="ARBA00001946"/>
    </source>
</evidence>
<dbReference type="InterPro" id="IPR045121">
    <property type="entry name" value="CoAse"/>
</dbReference>
<evidence type="ECO:0000256" key="1">
    <source>
        <dbReference type="ARBA" id="ARBA00001936"/>
    </source>
</evidence>
<dbReference type="PATRIC" id="fig|76731.3.peg.3708"/>
<evidence type="ECO:0000256" key="3">
    <source>
        <dbReference type="ARBA" id="ARBA00022723"/>
    </source>
</evidence>
<dbReference type="PROSITE" id="PS51462">
    <property type="entry name" value="NUDIX"/>
    <property type="match status" value="1"/>
</dbReference>
<dbReference type="Gene3D" id="3.90.79.10">
    <property type="entry name" value="Nucleoside Triphosphate Pyrophosphohydrolase"/>
    <property type="match status" value="1"/>
</dbReference>
<organism evidence="7 8">
    <name type="scientific">Roseateles depolymerans</name>
    <dbReference type="NCBI Taxonomy" id="76731"/>
    <lineage>
        <taxon>Bacteria</taxon>
        <taxon>Pseudomonadati</taxon>
        <taxon>Pseudomonadota</taxon>
        <taxon>Betaproteobacteria</taxon>
        <taxon>Burkholderiales</taxon>
        <taxon>Sphaerotilaceae</taxon>
        <taxon>Roseateles</taxon>
    </lineage>
</organism>